<reference evidence="2" key="1">
    <citation type="journal article" date="2019" name="Int. J. Syst. Evol. Microbiol.">
        <title>The Global Catalogue of Microorganisms (GCM) 10K type strain sequencing project: providing services to taxonomists for standard genome sequencing and annotation.</title>
        <authorList>
            <consortium name="The Broad Institute Genomics Platform"/>
            <consortium name="The Broad Institute Genome Sequencing Center for Infectious Disease"/>
            <person name="Wu L."/>
            <person name="Ma J."/>
        </authorList>
    </citation>
    <scope>NUCLEOTIDE SEQUENCE [LARGE SCALE GENOMIC DNA]</scope>
    <source>
        <strain evidence="2">JCM 18542</strain>
    </source>
</reference>
<dbReference type="Proteomes" id="UP001500839">
    <property type="component" value="Unassembled WGS sequence"/>
</dbReference>
<keyword evidence="1" id="KW-0547">Nucleotide-binding</keyword>
<gene>
    <name evidence="1" type="ORF">GCM10023353_36500</name>
</gene>
<protein>
    <submittedName>
        <fullName evidence="1">ATP-binding protein</fullName>
    </submittedName>
</protein>
<name>A0ABP9D6H6_9ACTN</name>
<proteinExistence type="predicted"/>
<dbReference type="GO" id="GO:0005524">
    <property type="term" value="F:ATP binding"/>
    <property type="evidence" value="ECO:0007669"/>
    <property type="project" value="UniProtKB-KW"/>
</dbReference>
<dbReference type="RefSeq" id="WP_200171398.1">
    <property type="nucleotide sequence ID" value="NZ_BAABKQ010000001.1"/>
</dbReference>
<organism evidence="1 2">
    <name type="scientific">Tomitella cavernea</name>
    <dbReference type="NCBI Taxonomy" id="1387982"/>
    <lineage>
        <taxon>Bacteria</taxon>
        <taxon>Bacillati</taxon>
        <taxon>Actinomycetota</taxon>
        <taxon>Actinomycetes</taxon>
        <taxon>Mycobacteriales</taxon>
        <taxon>Tomitella</taxon>
    </lineage>
</organism>
<keyword evidence="1" id="KW-0067">ATP-binding</keyword>
<dbReference type="SUPFAM" id="SSF52540">
    <property type="entry name" value="P-loop containing nucleoside triphosphate hydrolases"/>
    <property type="match status" value="1"/>
</dbReference>
<evidence type="ECO:0000313" key="1">
    <source>
        <dbReference type="EMBL" id="GAA4824203.1"/>
    </source>
</evidence>
<accession>A0ABP9D6H6</accession>
<keyword evidence="2" id="KW-1185">Reference proteome</keyword>
<comment type="caution">
    <text evidence="1">The sequence shown here is derived from an EMBL/GenBank/DDBJ whole genome shotgun (WGS) entry which is preliminary data.</text>
</comment>
<evidence type="ECO:0000313" key="2">
    <source>
        <dbReference type="Proteomes" id="UP001500839"/>
    </source>
</evidence>
<dbReference type="InterPro" id="IPR027417">
    <property type="entry name" value="P-loop_NTPase"/>
</dbReference>
<sequence>MTTHSPFRPSFGVSPPLLAGRGGTIQAFATSLDDPTGSSLSVSLVTGHSGVGKTVLLNKLEAISRARGRLVVAETATRGLPARITADRLHPPSSGRTIDVLITIDEVHGGDIDELRTVLTTCKAAARGGPRVDVVVAGLPPAATSLAGQRALPLLRDAHRVELGMIDHDEAAVAIRVPVERAGRTISDDALAKAAAAARGYPFLIQLVGHLAWSRRPGSTTITSADVTSASVEAARLVGRMIHEPSLRRLAPPELGFLEAMAADDHPSFLCDISARTGSTPGDAEACALWLTEADLIEPAGQRRVAFALPYLRECLRDTR</sequence>
<dbReference type="EMBL" id="BAABKQ010000001">
    <property type="protein sequence ID" value="GAA4824203.1"/>
    <property type="molecule type" value="Genomic_DNA"/>
</dbReference>